<sequence length="388" mass="43445">MMDLIKSPQSWALVLAVMIIYVCRRCYRRRTAKNSPPFPTPASKQQPVFSEDAYYQIEPLSSFDLANEEPIKIRPFKPTYHLTMAIENITINELVTMDKTYPDRIALRKTLYAEKGDDVLAINEIAAPAVIELYTYLTTTYLPTRFPTIYSPTPTGLLNNITRETLSLHPTSGASALQTLGEWIDLDLLLLLPIQVPGPDQGKYRLEAFNTCFPSGFNTRSKLGLKLADIHTPVPSYAAKLGKSMDRFFASVPVGKLVKRHNWSITTNSVLFNLSGNHMSEDEVTAKAESWDDVDLTQTVLRCERQTLHRLPKTGAILFAFKTYQYPIRDLRDEGSGEELAAAIDGLGMGNAPGMMVYKRQVVWGEKVKAFLRGEIGLDGCAIGSEER</sequence>
<protein>
    <recommendedName>
        <fullName evidence="3">HRQ family protein 2</fullName>
    </recommendedName>
</protein>
<evidence type="ECO:0008006" key="3">
    <source>
        <dbReference type="Google" id="ProtNLM"/>
    </source>
</evidence>
<accession>A0A6G1JAS2</accession>
<keyword evidence="2" id="KW-1185">Reference proteome</keyword>
<dbReference type="AlphaFoldDB" id="A0A6G1JAS2"/>
<name>A0A6G1JAS2_9PLEO</name>
<proteinExistence type="predicted"/>
<dbReference type="InterPro" id="IPR021848">
    <property type="entry name" value="HODM_asu-like"/>
</dbReference>
<organism evidence="1 2">
    <name type="scientific">Lentithecium fluviatile CBS 122367</name>
    <dbReference type="NCBI Taxonomy" id="1168545"/>
    <lineage>
        <taxon>Eukaryota</taxon>
        <taxon>Fungi</taxon>
        <taxon>Dikarya</taxon>
        <taxon>Ascomycota</taxon>
        <taxon>Pezizomycotina</taxon>
        <taxon>Dothideomycetes</taxon>
        <taxon>Pleosporomycetidae</taxon>
        <taxon>Pleosporales</taxon>
        <taxon>Massarineae</taxon>
        <taxon>Lentitheciaceae</taxon>
        <taxon>Lentithecium</taxon>
    </lineage>
</organism>
<reference evidence="1" key="1">
    <citation type="journal article" date="2020" name="Stud. Mycol.">
        <title>101 Dothideomycetes genomes: a test case for predicting lifestyles and emergence of pathogens.</title>
        <authorList>
            <person name="Haridas S."/>
            <person name="Albert R."/>
            <person name="Binder M."/>
            <person name="Bloem J."/>
            <person name="Labutti K."/>
            <person name="Salamov A."/>
            <person name="Andreopoulos B."/>
            <person name="Baker S."/>
            <person name="Barry K."/>
            <person name="Bills G."/>
            <person name="Bluhm B."/>
            <person name="Cannon C."/>
            <person name="Castanera R."/>
            <person name="Culley D."/>
            <person name="Daum C."/>
            <person name="Ezra D."/>
            <person name="Gonzalez J."/>
            <person name="Henrissat B."/>
            <person name="Kuo A."/>
            <person name="Liang C."/>
            <person name="Lipzen A."/>
            <person name="Lutzoni F."/>
            <person name="Magnuson J."/>
            <person name="Mondo S."/>
            <person name="Nolan M."/>
            <person name="Ohm R."/>
            <person name="Pangilinan J."/>
            <person name="Park H.-J."/>
            <person name="Ramirez L."/>
            <person name="Alfaro M."/>
            <person name="Sun H."/>
            <person name="Tritt A."/>
            <person name="Yoshinaga Y."/>
            <person name="Zwiers L.-H."/>
            <person name="Turgeon B."/>
            <person name="Goodwin S."/>
            <person name="Spatafora J."/>
            <person name="Crous P."/>
            <person name="Grigoriev I."/>
        </authorList>
    </citation>
    <scope>NUCLEOTIDE SEQUENCE</scope>
    <source>
        <strain evidence="1">CBS 122367</strain>
    </source>
</reference>
<dbReference type="Proteomes" id="UP000799291">
    <property type="component" value="Unassembled WGS sequence"/>
</dbReference>
<dbReference type="EMBL" id="MU005575">
    <property type="protein sequence ID" value="KAF2687239.1"/>
    <property type="molecule type" value="Genomic_DNA"/>
</dbReference>
<evidence type="ECO:0000313" key="2">
    <source>
        <dbReference type="Proteomes" id="UP000799291"/>
    </source>
</evidence>
<evidence type="ECO:0000313" key="1">
    <source>
        <dbReference type="EMBL" id="KAF2687239.1"/>
    </source>
</evidence>
<gene>
    <name evidence="1" type="ORF">K458DRAFT_188012</name>
</gene>
<dbReference type="Pfam" id="PF11927">
    <property type="entry name" value="HODM_asu-like"/>
    <property type="match status" value="1"/>
</dbReference>
<dbReference type="OrthoDB" id="5043642at2759"/>